<protein>
    <recommendedName>
        <fullName evidence="2">DUF5641 domain-containing protein</fullName>
    </recommendedName>
</protein>
<dbReference type="Pfam" id="PF12259">
    <property type="entry name" value="Baculo_F"/>
    <property type="match status" value="1"/>
</dbReference>
<sequence>MSIYVNCKKGLSGKTKQKILKKDTLVLLKEENVSPMNWRRGRIEKAILGKDGKCRVVDVRTSNGISTRAIHNVCPFPTEEKIIEEETVDLKEKDVQNKNRKSYRIKNKNCLLTILSFLSILPSISTQNIFVEKFKDKSGILFESRGTVGLTKTSWDIIVHVNLNDYWHYKNTVDEAKAALQKVMRPADEFYYSDTIRQLEAKFIRIERRDKIILLNKSATFKKLRRSAPLSFMGSLMHALYGVMDEEHAEELSEKVERSYQNEKYLAELFKNQSSIEDMTVDVMRRQNEIIWNNFKLLNNSIYMFKVAINKNIDQNIMTNVVTSALVAMSSYEELQKDIIEMIWNSKGKFLENLLPLHKFQEQIKLIKTQLNQHLMLPDIDPIELAKIAKITTRTTEEMLIFEIKIPLMNKNNLQLYSVLTYPISHSEYFVKIQTTFKHIIIDDKKSMYYGLTDNNFDHCEKMKKLILCSQIHPLYNIGKDAECEIQLFINKKELSTDCALTILPRTNYLSQMHSENTWLFSIADKVSADIICDNQTSSVNLHEQGILRLKPNCHLKAGHVNIWAYNTYTTIADYRIPKMNLTQQLPVFEKLQIKGEMQTFKIGNIPRSRGLMGFPIDFEFHHLMHYTSNAGSWAIIIIIIIVIILIARKMWRISLTHIPNMIVLPRLA</sequence>
<organism evidence="3">
    <name type="scientific">Ceratitis capitata</name>
    <name type="common">Mediterranean fruit fly</name>
    <name type="synonym">Tephritis capitata</name>
    <dbReference type="NCBI Taxonomy" id="7213"/>
    <lineage>
        <taxon>Eukaryota</taxon>
        <taxon>Metazoa</taxon>
        <taxon>Ecdysozoa</taxon>
        <taxon>Arthropoda</taxon>
        <taxon>Hexapoda</taxon>
        <taxon>Insecta</taxon>
        <taxon>Pterygota</taxon>
        <taxon>Neoptera</taxon>
        <taxon>Endopterygota</taxon>
        <taxon>Diptera</taxon>
        <taxon>Brachycera</taxon>
        <taxon>Muscomorpha</taxon>
        <taxon>Tephritoidea</taxon>
        <taxon>Tephritidae</taxon>
        <taxon>Ceratitis</taxon>
        <taxon>Ceratitis</taxon>
    </lineage>
</organism>
<accession>W8AJR2</accession>
<evidence type="ECO:0000256" key="1">
    <source>
        <dbReference type="SAM" id="Phobius"/>
    </source>
</evidence>
<dbReference type="AlphaFoldDB" id="W8AJR2"/>
<feature type="domain" description="DUF5641" evidence="2">
    <location>
        <begin position="15"/>
        <end position="75"/>
    </location>
</feature>
<keyword evidence="1" id="KW-0812">Transmembrane</keyword>
<reference evidence="3" key="1">
    <citation type="submission" date="2013-07" db="EMBL/GenBank/DDBJ databases">
        <authorList>
            <person name="Geib S."/>
        </authorList>
    </citation>
    <scope>NUCLEOTIDE SEQUENCE</scope>
</reference>
<keyword evidence="1" id="KW-1133">Transmembrane helix</keyword>
<keyword evidence="1" id="KW-0472">Membrane</keyword>
<reference evidence="3" key="2">
    <citation type="journal article" date="2014" name="BMC Genomics">
        <title>A genomic perspective to assessing quality of mass-reared SIT flies used in Mediterranean fruit fly (Ceratitis capitata) eradication in California.</title>
        <authorList>
            <person name="Calla B."/>
            <person name="Hall B."/>
            <person name="Hou S."/>
            <person name="Geib S.M."/>
        </authorList>
    </citation>
    <scope>NUCLEOTIDE SEQUENCE</scope>
</reference>
<dbReference type="EMBL" id="GAMC01020553">
    <property type="protein sequence ID" value="JAB86002.1"/>
    <property type="molecule type" value="mRNA"/>
</dbReference>
<feature type="transmembrane region" description="Helical" evidence="1">
    <location>
        <begin position="631"/>
        <end position="648"/>
    </location>
</feature>
<dbReference type="Pfam" id="PF18701">
    <property type="entry name" value="DUF5641"/>
    <property type="match status" value="1"/>
</dbReference>
<evidence type="ECO:0000313" key="3">
    <source>
        <dbReference type="EMBL" id="JAB86002.1"/>
    </source>
</evidence>
<name>W8AJR2_CERCA</name>
<evidence type="ECO:0000259" key="2">
    <source>
        <dbReference type="Pfam" id="PF18701"/>
    </source>
</evidence>
<proteinExistence type="evidence at transcript level"/>
<dbReference type="InterPro" id="IPR040676">
    <property type="entry name" value="DUF5641"/>
</dbReference>
<feature type="transmembrane region" description="Helical" evidence="1">
    <location>
        <begin position="110"/>
        <end position="130"/>
    </location>
</feature>
<dbReference type="InterPro" id="IPR022048">
    <property type="entry name" value="Envelope_fusion-like"/>
</dbReference>